<dbReference type="AlphaFoldDB" id="A0A3N7HUS8"/>
<proteinExistence type="predicted"/>
<dbReference type="PANTHER" id="PTHR34980:SF2">
    <property type="entry name" value="INNER MEMBRANE PROTEIN YHAH-RELATED"/>
    <property type="match status" value="1"/>
</dbReference>
<dbReference type="EMBL" id="QUSW01000001">
    <property type="protein sequence ID" value="RQP26024.1"/>
    <property type="molecule type" value="Genomic_DNA"/>
</dbReference>
<reference evidence="2 3" key="2">
    <citation type="submission" date="2018-12" db="EMBL/GenBank/DDBJ databases">
        <title>Rhizobacter gummiphilus sp. nov., a rubber-degrading bacterium isolated from the soil of a botanical garden in Japan.</title>
        <authorList>
            <person name="Shunsuke S.S."/>
        </authorList>
    </citation>
    <scope>NUCLEOTIDE SEQUENCE [LARGE SCALE GENOMIC DNA]</scope>
    <source>
        <strain evidence="2 3">S-16</strain>
    </source>
</reference>
<evidence type="ECO:0000256" key="1">
    <source>
        <dbReference type="SAM" id="Phobius"/>
    </source>
</evidence>
<keyword evidence="1" id="KW-1133">Transmembrane helix</keyword>
<organism evidence="2 3">
    <name type="scientific">Piscinibacter terrae</name>
    <dbReference type="NCBI Taxonomy" id="2496871"/>
    <lineage>
        <taxon>Bacteria</taxon>
        <taxon>Pseudomonadati</taxon>
        <taxon>Pseudomonadota</taxon>
        <taxon>Betaproteobacteria</taxon>
        <taxon>Burkholderiales</taxon>
        <taxon>Sphaerotilaceae</taxon>
        <taxon>Piscinibacter</taxon>
    </lineage>
</organism>
<keyword evidence="1" id="KW-0812">Transmembrane</keyword>
<keyword evidence="1" id="KW-0472">Membrane</keyword>
<feature type="transmembrane region" description="Helical" evidence="1">
    <location>
        <begin position="26"/>
        <end position="43"/>
    </location>
</feature>
<evidence type="ECO:0000313" key="3">
    <source>
        <dbReference type="Proteomes" id="UP000267464"/>
    </source>
</evidence>
<feature type="transmembrane region" description="Helical" evidence="1">
    <location>
        <begin position="74"/>
        <end position="95"/>
    </location>
</feature>
<dbReference type="InterPro" id="IPR008523">
    <property type="entry name" value="DUF805"/>
</dbReference>
<comment type="caution">
    <text evidence="2">The sequence shown here is derived from an EMBL/GenBank/DDBJ whole genome shotgun (WGS) entry which is preliminary data.</text>
</comment>
<dbReference type="OrthoDB" id="9812349at2"/>
<sequence length="112" mass="13133">MEFSHAVQACLQRYADFQGRASRAEYWWWVLFLFLVSSALAIVHEKLCDLFWLAVLVPTVAVTTRRLHDTNRSGWWQLIELVPLVGFILMIVWLVEKPAEPNRFEQTSLREA</sequence>
<gene>
    <name evidence="2" type="ORF">DZC73_02940</name>
</gene>
<dbReference type="Proteomes" id="UP000267464">
    <property type="component" value="Unassembled WGS sequence"/>
</dbReference>
<accession>A0A3N7HUS8</accession>
<dbReference type="RefSeq" id="WP_124538692.1">
    <property type="nucleotide sequence ID" value="NZ_QUSW01000001.1"/>
</dbReference>
<keyword evidence="3" id="KW-1185">Reference proteome</keyword>
<dbReference type="PANTHER" id="PTHR34980">
    <property type="entry name" value="INNER MEMBRANE PROTEIN-RELATED-RELATED"/>
    <property type="match status" value="1"/>
</dbReference>
<reference evidence="2 3" key="1">
    <citation type="submission" date="2018-08" db="EMBL/GenBank/DDBJ databases">
        <authorList>
            <person name="Khan S.A."/>
            <person name="Jeon C.O."/>
            <person name="Chun B.H."/>
            <person name="Jeong S.E."/>
        </authorList>
    </citation>
    <scope>NUCLEOTIDE SEQUENCE [LARGE SCALE GENOMIC DNA]</scope>
    <source>
        <strain evidence="2 3">S-16</strain>
    </source>
</reference>
<dbReference type="GO" id="GO:0005886">
    <property type="term" value="C:plasma membrane"/>
    <property type="evidence" value="ECO:0007669"/>
    <property type="project" value="TreeGrafter"/>
</dbReference>
<name>A0A3N7HUS8_9BURK</name>
<protein>
    <submittedName>
        <fullName evidence="2">DUF805 domain-containing protein</fullName>
    </submittedName>
</protein>
<dbReference type="Pfam" id="PF05656">
    <property type="entry name" value="DUF805"/>
    <property type="match status" value="1"/>
</dbReference>
<evidence type="ECO:0000313" key="2">
    <source>
        <dbReference type="EMBL" id="RQP26024.1"/>
    </source>
</evidence>